<feature type="compositionally biased region" description="Low complexity" evidence="1">
    <location>
        <begin position="19"/>
        <end position="32"/>
    </location>
</feature>
<feature type="compositionally biased region" description="Acidic residues" evidence="1">
    <location>
        <begin position="80"/>
        <end position="91"/>
    </location>
</feature>
<keyword evidence="3" id="KW-1185">Reference proteome</keyword>
<feature type="compositionally biased region" description="Polar residues" evidence="1">
    <location>
        <begin position="97"/>
        <end position="109"/>
    </location>
</feature>
<reference evidence="2" key="1">
    <citation type="submission" date="2023-06" db="EMBL/GenBank/DDBJ databases">
        <title>Survivors Of The Sea: Transcriptome response of Skeletonema marinoi to long-term dormancy.</title>
        <authorList>
            <person name="Pinder M.I.M."/>
            <person name="Kourtchenko O."/>
            <person name="Robertson E.K."/>
            <person name="Larsson T."/>
            <person name="Maumus F."/>
            <person name="Osuna-Cruz C.M."/>
            <person name="Vancaester E."/>
            <person name="Stenow R."/>
            <person name="Vandepoele K."/>
            <person name="Ploug H."/>
            <person name="Bruchert V."/>
            <person name="Godhe A."/>
            <person name="Topel M."/>
        </authorList>
    </citation>
    <scope>NUCLEOTIDE SEQUENCE</scope>
    <source>
        <strain evidence="2">R05AC</strain>
    </source>
</reference>
<evidence type="ECO:0000313" key="3">
    <source>
        <dbReference type="Proteomes" id="UP001224775"/>
    </source>
</evidence>
<proteinExistence type="predicted"/>
<evidence type="ECO:0000256" key="1">
    <source>
        <dbReference type="SAM" id="MobiDB-lite"/>
    </source>
</evidence>
<comment type="caution">
    <text evidence="2">The sequence shown here is derived from an EMBL/GenBank/DDBJ whole genome shotgun (WGS) entry which is preliminary data.</text>
</comment>
<feature type="compositionally biased region" description="Basic and acidic residues" evidence="1">
    <location>
        <begin position="330"/>
        <end position="341"/>
    </location>
</feature>
<evidence type="ECO:0000313" key="2">
    <source>
        <dbReference type="EMBL" id="KAK1736348.1"/>
    </source>
</evidence>
<name>A0AAD9D881_9STRA</name>
<sequence>MDIFDAADLLAIEQDALSFSSSSCSDSAADGSFKASDNPVHEDKDDSLSHPNESQLDDGHPLNSKQSSTQNLLGGNVEASGDDDDSSDDGFLESMLTLKNESTPNNIQHTSDEKKLLQEEPESDTKVCCHETLNDRVEARNSLDENEKLDVAILFGDSIGRWMTSHQASKEKPKTKQTRVKERPMCKHYDGVTSIQNIQDRLNDDKQSFPLRLSIGKKRKRQSVVGGEVAEATLEQFHVSSDDTQNNGNRQQICGIVAIAPDAERASIGTMVDCLARYDHEKGAYILEIVDLDVSGLGLTATTTPEHGKDAENGEIAALTEKYKSAIADPRSRAKQAEKQVRKLKQGKRTRSERKHPDANTKITNSVMV</sequence>
<dbReference type="Proteomes" id="UP001224775">
    <property type="component" value="Unassembled WGS sequence"/>
</dbReference>
<gene>
    <name evidence="2" type="ORF">QTG54_012948</name>
</gene>
<feature type="compositionally biased region" description="Basic and acidic residues" evidence="1">
    <location>
        <begin position="39"/>
        <end position="48"/>
    </location>
</feature>
<feature type="region of interest" description="Disordered" evidence="1">
    <location>
        <begin position="328"/>
        <end position="369"/>
    </location>
</feature>
<dbReference type="AlphaFoldDB" id="A0AAD9D881"/>
<feature type="compositionally biased region" description="Polar residues" evidence="1">
    <location>
        <begin position="63"/>
        <end position="73"/>
    </location>
</feature>
<dbReference type="EMBL" id="JATAAI010000029">
    <property type="protein sequence ID" value="KAK1736348.1"/>
    <property type="molecule type" value="Genomic_DNA"/>
</dbReference>
<feature type="compositionally biased region" description="Basic and acidic residues" evidence="1">
    <location>
        <begin position="110"/>
        <end position="126"/>
    </location>
</feature>
<protein>
    <submittedName>
        <fullName evidence="2">Uncharacterized protein</fullName>
    </submittedName>
</protein>
<feature type="compositionally biased region" description="Basic residues" evidence="1">
    <location>
        <begin position="342"/>
        <end position="354"/>
    </location>
</feature>
<feature type="region of interest" description="Disordered" evidence="1">
    <location>
        <begin position="19"/>
        <end position="126"/>
    </location>
</feature>
<accession>A0AAD9D881</accession>
<organism evidence="2 3">
    <name type="scientific">Skeletonema marinoi</name>
    <dbReference type="NCBI Taxonomy" id="267567"/>
    <lineage>
        <taxon>Eukaryota</taxon>
        <taxon>Sar</taxon>
        <taxon>Stramenopiles</taxon>
        <taxon>Ochrophyta</taxon>
        <taxon>Bacillariophyta</taxon>
        <taxon>Coscinodiscophyceae</taxon>
        <taxon>Thalassiosirophycidae</taxon>
        <taxon>Thalassiosirales</taxon>
        <taxon>Skeletonemataceae</taxon>
        <taxon>Skeletonema</taxon>
        <taxon>Skeletonema marinoi-dohrnii complex</taxon>
    </lineage>
</organism>